<accession>A0A0F9C1M0</accession>
<proteinExistence type="predicted"/>
<name>A0A0F9C1M0_9ZZZZ</name>
<dbReference type="AlphaFoldDB" id="A0A0F9C1M0"/>
<gene>
    <name evidence="1" type="ORF">LCGC14_2458530</name>
</gene>
<sequence>MFRLVLSIIISGGRKDEAGDFSYYVLNAYDGPGEVQGKAEGLYAQSCQGCMRYHFEIQTLLLSEKQFERCVYMILKLTKLEYFLL</sequence>
<organism evidence="1">
    <name type="scientific">marine sediment metagenome</name>
    <dbReference type="NCBI Taxonomy" id="412755"/>
    <lineage>
        <taxon>unclassified sequences</taxon>
        <taxon>metagenomes</taxon>
        <taxon>ecological metagenomes</taxon>
    </lineage>
</organism>
<comment type="caution">
    <text evidence="1">The sequence shown here is derived from an EMBL/GenBank/DDBJ whole genome shotgun (WGS) entry which is preliminary data.</text>
</comment>
<evidence type="ECO:0000313" key="1">
    <source>
        <dbReference type="EMBL" id="KKL20132.1"/>
    </source>
</evidence>
<reference evidence="1" key="1">
    <citation type="journal article" date="2015" name="Nature">
        <title>Complex archaea that bridge the gap between prokaryotes and eukaryotes.</title>
        <authorList>
            <person name="Spang A."/>
            <person name="Saw J.H."/>
            <person name="Jorgensen S.L."/>
            <person name="Zaremba-Niedzwiedzka K."/>
            <person name="Martijn J."/>
            <person name="Lind A.E."/>
            <person name="van Eijk R."/>
            <person name="Schleper C."/>
            <person name="Guy L."/>
            <person name="Ettema T.J."/>
        </authorList>
    </citation>
    <scope>NUCLEOTIDE SEQUENCE</scope>
</reference>
<protein>
    <submittedName>
        <fullName evidence="1">Uncharacterized protein</fullName>
    </submittedName>
</protein>
<dbReference type="EMBL" id="LAZR01038218">
    <property type="protein sequence ID" value="KKL20132.1"/>
    <property type="molecule type" value="Genomic_DNA"/>
</dbReference>